<protein>
    <recommendedName>
        <fullName evidence="4">Guanylate cyclase domain-containing protein</fullName>
    </recommendedName>
</protein>
<dbReference type="STRING" id="326424.FRAAL1769"/>
<keyword evidence="3" id="KW-1185">Reference proteome</keyword>
<name>Q0RPV8_FRAAA</name>
<sequence length="254" mass="27067">MSERPPGIRRLCVAMEIDGDAGEIPGVVRPRRWRRDLGAVIEELGRVDALDRAHWNPPAVGGGEIAFLPPGIDEGCFVAEFVTTLRSALVRLNGGVPRTERVRLRVALHQGITFLDGSGFIGRAVVKVAALRDCAALRAELRCHPSVDLALAVSGDLFDDVVEHDYPGLRGRDFRSEQVRLGSGPDADAWLLTPVLTGATARPAAATAPRDPAAAAASRGQAVARRPEQPRRTAGPPLSAVIAAPAEAWPVRAR</sequence>
<dbReference type="AlphaFoldDB" id="Q0RPV8"/>
<dbReference type="RefSeq" id="WP_011602952.1">
    <property type="nucleotide sequence ID" value="NC_008278.1"/>
</dbReference>
<dbReference type="Proteomes" id="UP000000657">
    <property type="component" value="Chromosome"/>
</dbReference>
<proteinExistence type="predicted"/>
<feature type="compositionally biased region" description="Low complexity" evidence="1">
    <location>
        <begin position="202"/>
        <end position="224"/>
    </location>
</feature>
<feature type="region of interest" description="Disordered" evidence="1">
    <location>
        <begin position="202"/>
        <end position="240"/>
    </location>
</feature>
<gene>
    <name evidence="2" type="ordered locus">FRAAL1769</name>
</gene>
<evidence type="ECO:0000313" key="3">
    <source>
        <dbReference type="Proteomes" id="UP000000657"/>
    </source>
</evidence>
<dbReference type="OrthoDB" id="4553959at2"/>
<organism evidence="2 3">
    <name type="scientific">Frankia alni (strain DSM 45986 / CECT 9034 / ACN14a)</name>
    <dbReference type="NCBI Taxonomy" id="326424"/>
    <lineage>
        <taxon>Bacteria</taxon>
        <taxon>Bacillati</taxon>
        <taxon>Actinomycetota</taxon>
        <taxon>Actinomycetes</taxon>
        <taxon>Frankiales</taxon>
        <taxon>Frankiaceae</taxon>
        <taxon>Frankia</taxon>
    </lineage>
</organism>
<evidence type="ECO:0000313" key="2">
    <source>
        <dbReference type="EMBL" id="CAJ60421.1"/>
    </source>
</evidence>
<reference evidence="2 3" key="1">
    <citation type="journal article" date="2007" name="Genome Res.">
        <title>Genome characteristics of facultatively symbiotic Frankia sp. strains reflect host range and host plant biogeography.</title>
        <authorList>
            <person name="Normand P."/>
            <person name="Lapierre P."/>
            <person name="Tisa L.S."/>
            <person name="Gogarten J.P."/>
            <person name="Alloisio N."/>
            <person name="Bagnarol E."/>
            <person name="Bassi C.A."/>
            <person name="Berry A.M."/>
            <person name="Bickhart D.M."/>
            <person name="Choisne N."/>
            <person name="Couloux A."/>
            <person name="Cournoyer B."/>
            <person name="Cruveiller S."/>
            <person name="Daubin V."/>
            <person name="Demange N."/>
            <person name="Francino M.P."/>
            <person name="Goltsman E."/>
            <person name="Huang Y."/>
            <person name="Kopp O.R."/>
            <person name="Labarre L."/>
            <person name="Lapidus A."/>
            <person name="Lavire C."/>
            <person name="Marechal J."/>
            <person name="Martinez M."/>
            <person name="Mastronunzio J.E."/>
            <person name="Mullin B.C."/>
            <person name="Niemann J."/>
            <person name="Pujic P."/>
            <person name="Rawnsley T."/>
            <person name="Rouy Z."/>
            <person name="Schenowitz C."/>
            <person name="Sellstedt A."/>
            <person name="Tavares F."/>
            <person name="Tomkins J.P."/>
            <person name="Vallenet D."/>
            <person name="Valverde C."/>
            <person name="Wall L.G."/>
            <person name="Wang Y."/>
            <person name="Medigue C."/>
            <person name="Benson D.R."/>
        </authorList>
    </citation>
    <scope>NUCLEOTIDE SEQUENCE [LARGE SCALE GENOMIC DNA]</scope>
    <source>
        <strain evidence="3">DSM 45986 / CECT 9034 / ACN14a</strain>
    </source>
</reference>
<dbReference type="EMBL" id="CT573213">
    <property type="protein sequence ID" value="CAJ60421.1"/>
    <property type="molecule type" value="Genomic_DNA"/>
</dbReference>
<dbReference type="HOGENOM" id="CLU_085079_1_0_11"/>
<accession>Q0RPV8</accession>
<dbReference type="KEGG" id="fal:FRAAL1769"/>
<evidence type="ECO:0000256" key="1">
    <source>
        <dbReference type="SAM" id="MobiDB-lite"/>
    </source>
</evidence>
<evidence type="ECO:0008006" key="4">
    <source>
        <dbReference type="Google" id="ProtNLM"/>
    </source>
</evidence>
<dbReference type="eggNOG" id="COG2114">
    <property type="taxonomic scope" value="Bacteria"/>
</dbReference>